<keyword evidence="3" id="KW-0346">Stress response</keyword>
<feature type="domain" description="BTB" evidence="2">
    <location>
        <begin position="460"/>
        <end position="534"/>
    </location>
</feature>
<feature type="compositionally biased region" description="Acidic residues" evidence="1">
    <location>
        <begin position="388"/>
        <end position="405"/>
    </location>
</feature>
<feature type="region of interest" description="Disordered" evidence="1">
    <location>
        <begin position="369"/>
        <end position="405"/>
    </location>
</feature>
<dbReference type="PROSITE" id="PS50097">
    <property type="entry name" value="BTB"/>
    <property type="match status" value="1"/>
</dbReference>
<protein>
    <submittedName>
        <fullName evidence="3">Heat shock protein</fullName>
    </submittedName>
</protein>
<dbReference type="InterPro" id="IPR000210">
    <property type="entry name" value="BTB/POZ_dom"/>
</dbReference>
<dbReference type="CDD" id="cd18186">
    <property type="entry name" value="BTB_POZ_ZBTB_KLHL-like"/>
    <property type="match status" value="1"/>
</dbReference>
<dbReference type="Gene3D" id="3.30.710.10">
    <property type="entry name" value="Potassium Channel Kv1.1, Chain A"/>
    <property type="match status" value="1"/>
</dbReference>
<dbReference type="EMBL" id="JANTQA010000047">
    <property type="protein sequence ID" value="KAJ3431485.1"/>
    <property type="molecule type" value="Genomic_DNA"/>
</dbReference>
<evidence type="ECO:0000259" key="2">
    <source>
        <dbReference type="PROSITE" id="PS50097"/>
    </source>
</evidence>
<feature type="compositionally biased region" description="Basic and acidic residues" evidence="1">
    <location>
        <begin position="369"/>
        <end position="387"/>
    </location>
</feature>
<gene>
    <name evidence="3" type="ORF">M0812_20397</name>
</gene>
<comment type="caution">
    <text evidence="3">The sequence shown here is derived from an EMBL/GenBank/DDBJ whole genome shotgun (WGS) entry which is preliminary data.</text>
</comment>
<evidence type="ECO:0000256" key="1">
    <source>
        <dbReference type="SAM" id="MobiDB-lite"/>
    </source>
</evidence>
<dbReference type="Proteomes" id="UP001146793">
    <property type="component" value="Unassembled WGS sequence"/>
</dbReference>
<evidence type="ECO:0000313" key="4">
    <source>
        <dbReference type="Proteomes" id="UP001146793"/>
    </source>
</evidence>
<dbReference type="SUPFAM" id="SSF54695">
    <property type="entry name" value="POZ domain"/>
    <property type="match status" value="1"/>
</dbReference>
<accession>A0AAV7YU86</accession>
<sequence>MRHKFDNKQYLRLFSFLKNWKTHGLESDWVMQDLGSEEKKKLGVPPETVFEFFCLENKMAQKEIQTEEKQQGEIEKLVQNFKNLSENQRINYKNLWLKIWEEFRTKFEKILLTNNEFIKDNPLLEEDLDESDLPIWLFYNEKEMSNYLVEDWGYRYINFGFEIRPIKGKEINYFVECDEYDDVDPIKTHPIQKIKEYFCYLVPYVEDYLSFSEENTIFSTSNNNKKIIEKHTQRKKSIPNPFKTKPEFQFNFFEELFNDFDDLNYNIPFFLVMEGAKNLYFKTEPKKVLSNDLLNLFNNQKSGDFLISDFKVHSVWLKIIFSKIYHDQNVPDLDHIKTKLELLEEFQIKLFLQWLYCGNVKILIENKEEGEKEKKNEKENEQQQKEKEEEDDDEEENNEEEPIDYDEYIKIKEKKEEKIKRKEKILDGILKRLGIKQTIKEIETNWTENLKQLEKDSKFKDFSIEISNQLNMKETETISIHRFILEARSRLYKELFEITENENITSVKDYSKKSFRFWTIFVHYLYTSEMGNLDDENLQIQDLVQESEYVGDYFQLSKPSLFLRLIYHKTNNDLKMKWIESKKEVEPEQEQESGNIKK</sequence>
<dbReference type="AlphaFoldDB" id="A0AAV7YU86"/>
<reference evidence="3" key="1">
    <citation type="submission" date="2022-08" db="EMBL/GenBank/DDBJ databases">
        <title>Novel sulphate-reducing endosymbionts in the free-living metamonad Anaeramoeba.</title>
        <authorList>
            <person name="Jerlstrom-Hultqvist J."/>
            <person name="Cepicka I."/>
            <person name="Gallot-Lavallee L."/>
            <person name="Salas-Leiva D."/>
            <person name="Curtis B.A."/>
            <person name="Zahonova K."/>
            <person name="Pipaliya S."/>
            <person name="Dacks J."/>
            <person name="Roger A.J."/>
        </authorList>
    </citation>
    <scope>NUCLEOTIDE SEQUENCE</scope>
    <source>
        <strain evidence="3">Busselton2</strain>
    </source>
</reference>
<dbReference type="InterPro" id="IPR011333">
    <property type="entry name" value="SKP1/BTB/POZ_sf"/>
</dbReference>
<proteinExistence type="predicted"/>
<organism evidence="3 4">
    <name type="scientific">Anaeramoeba flamelloides</name>
    <dbReference type="NCBI Taxonomy" id="1746091"/>
    <lineage>
        <taxon>Eukaryota</taxon>
        <taxon>Metamonada</taxon>
        <taxon>Anaeramoebidae</taxon>
        <taxon>Anaeramoeba</taxon>
    </lineage>
</organism>
<evidence type="ECO:0000313" key="3">
    <source>
        <dbReference type="EMBL" id="KAJ3431485.1"/>
    </source>
</evidence>
<name>A0AAV7YU86_9EUKA</name>